<evidence type="ECO:0000256" key="5">
    <source>
        <dbReference type="ARBA" id="ARBA00022741"/>
    </source>
</evidence>
<dbReference type="SUPFAM" id="SSF55874">
    <property type="entry name" value="ATPase domain of HSP90 chaperone/DNA topoisomerase II/histidine kinase"/>
    <property type="match status" value="1"/>
</dbReference>
<dbReference type="InterPro" id="IPR055558">
    <property type="entry name" value="DUF7134"/>
</dbReference>
<keyword evidence="9" id="KW-0812">Transmembrane</keyword>
<dbReference type="GO" id="GO:0016020">
    <property type="term" value="C:membrane"/>
    <property type="evidence" value="ECO:0007669"/>
    <property type="project" value="InterPro"/>
</dbReference>
<dbReference type="OrthoDB" id="227596at2"/>
<name>A0A285GKR5_9ACTN</name>
<dbReference type="Pfam" id="PF23539">
    <property type="entry name" value="DUF7134"/>
    <property type="match status" value="1"/>
</dbReference>
<evidence type="ECO:0000256" key="9">
    <source>
        <dbReference type="SAM" id="Phobius"/>
    </source>
</evidence>
<keyword evidence="6 13" id="KW-0418">Kinase</keyword>
<feature type="transmembrane region" description="Helical" evidence="9">
    <location>
        <begin position="138"/>
        <end position="156"/>
    </location>
</feature>
<dbReference type="InterPro" id="IPR050482">
    <property type="entry name" value="Sensor_HK_TwoCompSys"/>
</dbReference>
<dbReference type="Gene3D" id="1.20.5.1930">
    <property type="match status" value="1"/>
</dbReference>
<organism evidence="13 14">
    <name type="scientific">Paractinoplanes atraurantiacus</name>
    <dbReference type="NCBI Taxonomy" id="1036182"/>
    <lineage>
        <taxon>Bacteria</taxon>
        <taxon>Bacillati</taxon>
        <taxon>Actinomycetota</taxon>
        <taxon>Actinomycetes</taxon>
        <taxon>Micromonosporales</taxon>
        <taxon>Micromonosporaceae</taxon>
        <taxon>Paractinoplanes</taxon>
    </lineage>
</organism>
<accession>A0A285GKR5</accession>
<dbReference type="RefSeq" id="WP_097318905.1">
    <property type="nucleotide sequence ID" value="NZ_OBDY01000002.1"/>
</dbReference>
<evidence type="ECO:0000313" key="14">
    <source>
        <dbReference type="Proteomes" id="UP000219612"/>
    </source>
</evidence>
<dbReference type="Pfam" id="PF02518">
    <property type="entry name" value="HATPase_c"/>
    <property type="match status" value="1"/>
</dbReference>
<feature type="transmembrane region" description="Helical" evidence="9">
    <location>
        <begin position="43"/>
        <end position="61"/>
    </location>
</feature>
<feature type="domain" description="Histidine kinase/HSP90-like ATPase" evidence="10">
    <location>
        <begin position="271"/>
        <end position="359"/>
    </location>
</feature>
<feature type="domain" description="Signal transduction histidine kinase subgroup 3 dimerisation and phosphoacceptor" evidence="11">
    <location>
        <begin position="176"/>
        <end position="240"/>
    </location>
</feature>
<evidence type="ECO:0000313" key="13">
    <source>
        <dbReference type="EMBL" id="SNY24045.1"/>
    </source>
</evidence>
<keyword evidence="9" id="KW-0472">Membrane</keyword>
<evidence type="ECO:0000256" key="2">
    <source>
        <dbReference type="ARBA" id="ARBA00012438"/>
    </source>
</evidence>
<reference evidence="13 14" key="1">
    <citation type="submission" date="2017-09" db="EMBL/GenBank/DDBJ databases">
        <authorList>
            <person name="Ehlers B."/>
            <person name="Leendertz F.H."/>
        </authorList>
    </citation>
    <scope>NUCLEOTIDE SEQUENCE [LARGE SCALE GENOMIC DNA]</scope>
    <source>
        <strain evidence="13 14">CGMCC 4.6857</strain>
    </source>
</reference>
<dbReference type="CDD" id="cd16917">
    <property type="entry name" value="HATPase_UhpB-NarQ-NarX-like"/>
    <property type="match status" value="1"/>
</dbReference>
<dbReference type="GO" id="GO:0046983">
    <property type="term" value="F:protein dimerization activity"/>
    <property type="evidence" value="ECO:0007669"/>
    <property type="project" value="InterPro"/>
</dbReference>
<dbReference type="Proteomes" id="UP000219612">
    <property type="component" value="Unassembled WGS sequence"/>
</dbReference>
<feature type="domain" description="DUF7134" evidence="12">
    <location>
        <begin position="8"/>
        <end position="157"/>
    </location>
</feature>
<evidence type="ECO:0000256" key="8">
    <source>
        <dbReference type="ARBA" id="ARBA00023012"/>
    </source>
</evidence>
<keyword evidence="7" id="KW-0067">ATP-binding</keyword>
<keyword evidence="9" id="KW-1133">Transmembrane helix</keyword>
<keyword evidence="4" id="KW-0808">Transferase</keyword>
<evidence type="ECO:0000256" key="3">
    <source>
        <dbReference type="ARBA" id="ARBA00022553"/>
    </source>
</evidence>
<dbReference type="Pfam" id="PF07730">
    <property type="entry name" value="HisKA_3"/>
    <property type="match status" value="1"/>
</dbReference>
<evidence type="ECO:0000256" key="4">
    <source>
        <dbReference type="ARBA" id="ARBA00022679"/>
    </source>
</evidence>
<dbReference type="InterPro" id="IPR011712">
    <property type="entry name" value="Sig_transdc_His_kin_sub3_dim/P"/>
</dbReference>
<dbReference type="PANTHER" id="PTHR24421:SF10">
    <property type="entry name" value="NITRATE_NITRITE SENSOR PROTEIN NARQ"/>
    <property type="match status" value="1"/>
</dbReference>
<evidence type="ECO:0000259" key="10">
    <source>
        <dbReference type="Pfam" id="PF02518"/>
    </source>
</evidence>
<dbReference type="GO" id="GO:0005524">
    <property type="term" value="F:ATP binding"/>
    <property type="evidence" value="ECO:0007669"/>
    <property type="project" value="UniProtKB-KW"/>
</dbReference>
<keyword evidence="8" id="KW-0902">Two-component regulatory system</keyword>
<keyword evidence="14" id="KW-1185">Reference proteome</keyword>
<keyword evidence="5" id="KW-0547">Nucleotide-binding</keyword>
<dbReference type="PANTHER" id="PTHR24421">
    <property type="entry name" value="NITRATE/NITRITE SENSOR PROTEIN NARX-RELATED"/>
    <property type="match status" value="1"/>
</dbReference>
<proteinExistence type="predicted"/>
<evidence type="ECO:0000256" key="1">
    <source>
        <dbReference type="ARBA" id="ARBA00000085"/>
    </source>
</evidence>
<sequence length="363" mass="38221">MTRHSIPPIWRDLPLAVALTAVALVPAWHQHGTRLADLVPERPFGLLGAVVVGIECLPLAVRRKWPVAALALVFTGFAFDQLLGYHTVGGVALAVALVTAGAHAERHRRSTMVAASAGFAALMVALDRIGRVGPADVVLFYVSLAAMWGVGSALRVNRHAETERTRHAEEAARAAERTRIARELHDVVTHHVTAMVVQTEAARYLTAAPDRLDETLSAVSDTGRRAITDLRHLLDVLNPGHGGELRALVEQTRRAGQPVELVEQGTPGGAEATIYRVAQEALTNALKYDHGARTTVSVRYGSAEVDVRVSTDGSGVGTTAPGGGRGLRGLRDRVGTLGGHFDAGPGPGGGFVVTARIPVGAAS</sequence>
<evidence type="ECO:0000256" key="6">
    <source>
        <dbReference type="ARBA" id="ARBA00022777"/>
    </source>
</evidence>
<dbReference type="EC" id="2.7.13.3" evidence="2"/>
<evidence type="ECO:0000259" key="11">
    <source>
        <dbReference type="Pfam" id="PF07730"/>
    </source>
</evidence>
<keyword evidence="3" id="KW-0597">Phosphoprotein</keyword>
<evidence type="ECO:0000256" key="7">
    <source>
        <dbReference type="ARBA" id="ARBA00022840"/>
    </source>
</evidence>
<dbReference type="GO" id="GO:0000155">
    <property type="term" value="F:phosphorelay sensor kinase activity"/>
    <property type="evidence" value="ECO:0007669"/>
    <property type="project" value="InterPro"/>
</dbReference>
<feature type="transmembrane region" description="Helical" evidence="9">
    <location>
        <begin position="82"/>
        <end position="104"/>
    </location>
</feature>
<dbReference type="Gene3D" id="3.30.565.10">
    <property type="entry name" value="Histidine kinase-like ATPase, C-terminal domain"/>
    <property type="match status" value="1"/>
</dbReference>
<dbReference type="AlphaFoldDB" id="A0A285GKR5"/>
<protein>
    <recommendedName>
        <fullName evidence="2">histidine kinase</fullName>
        <ecNumber evidence="2">2.7.13.3</ecNumber>
    </recommendedName>
</protein>
<gene>
    <name evidence="13" type="ORF">SAMN05421748_102129</name>
</gene>
<dbReference type="InterPro" id="IPR036890">
    <property type="entry name" value="HATPase_C_sf"/>
</dbReference>
<comment type="catalytic activity">
    <reaction evidence="1">
        <text>ATP + protein L-histidine = ADP + protein N-phospho-L-histidine.</text>
        <dbReference type="EC" id="2.7.13.3"/>
    </reaction>
</comment>
<dbReference type="EMBL" id="OBDY01000002">
    <property type="protein sequence ID" value="SNY24045.1"/>
    <property type="molecule type" value="Genomic_DNA"/>
</dbReference>
<evidence type="ECO:0000259" key="12">
    <source>
        <dbReference type="Pfam" id="PF23539"/>
    </source>
</evidence>
<dbReference type="InterPro" id="IPR003594">
    <property type="entry name" value="HATPase_dom"/>
</dbReference>